<dbReference type="Proteomes" id="UP000673375">
    <property type="component" value="Unassembled WGS sequence"/>
</dbReference>
<reference evidence="4 5" key="1">
    <citation type="submission" date="2020-12" db="EMBL/GenBank/DDBJ databases">
        <title>Vagococcus allomyrinae sp. nov. and Enterococcus lavae sp. nov., isolated from the larvae of Allomyrina dichotoma.</title>
        <authorList>
            <person name="Lee S.D."/>
        </authorList>
    </citation>
    <scope>NUCLEOTIDE SEQUENCE [LARGE SCALE GENOMIC DNA]</scope>
    <source>
        <strain evidence="4 5">BWM-S5</strain>
    </source>
</reference>
<proteinExistence type="predicted"/>
<gene>
    <name evidence="4" type="ORF">I6N96_11935</name>
</gene>
<feature type="compositionally biased region" description="Basic and acidic residues" evidence="1">
    <location>
        <begin position="37"/>
        <end position="50"/>
    </location>
</feature>
<accession>A0ABS4CK45</accession>
<comment type="caution">
    <text evidence="4">The sequence shown here is derived from an EMBL/GenBank/DDBJ whole genome shotgun (WGS) entry which is preliminary data.</text>
</comment>
<protein>
    <submittedName>
        <fullName evidence="4">WxL domain-containing protein</fullName>
    </submittedName>
</protein>
<keyword evidence="5" id="KW-1185">Reference proteome</keyword>
<organism evidence="4 5">
    <name type="scientific">Enterococcus larvae</name>
    <dbReference type="NCBI Taxonomy" id="2794352"/>
    <lineage>
        <taxon>Bacteria</taxon>
        <taxon>Bacillati</taxon>
        <taxon>Bacillota</taxon>
        <taxon>Bacilli</taxon>
        <taxon>Lactobacillales</taxon>
        <taxon>Enterococcaceae</taxon>
        <taxon>Enterococcus</taxon>
    </lineage>
</organism>
<keyword evidence="2" id="KW-0732">Signal</keyword>
<sequence>MRKLIISCTILVSASVVFLLPSDAAAVDRTASDISFTEDRDQTSPKDPTDPSKAGPAGDTDNQATGNAGPLSLDVVPTAFDFGQAKVAVKEQIYQAEATTNLQYLQVTDKRTDKNGWTLTVERDEFHTQGDTARLTGSTLILPSGTVKNELTEGGDPDGLVTSPVEMIADTSYTVFSTASNSAAVGKLSSTKYWAGSAIQLKVPAMTAKAGGYTATINWTLAATTSR</sequence>
<evidence type="ECO:0000313" key="5">
    <source>
        <dbReference type="Proteomes" id="UP000673375"/>
    </source>
</evidence>
<evidence type="ECO:0000256" key="2">
    <source>
        <dbReference type="SAM" id="SignalP"/>
    </source>
</evidence>
<dbReference type="EMBL" id="JAEDXU010000006">
    <property type="protein sequence ID" value="MBP1046980.1"/>
    <property type="molecule type" value="Genomic_DNA"/>
</dbReference>
<evidence type="ECO:0000259" key="3">
    <source>
        <dbReference type="Pfam" id="PF13731"/>
    </source>
</evidence>
<feature type="chain" id="PRO_5045795597" evidence="2">
    <location>
        <begin position="27"/>
        <end position="227"/>
    </location>
</feature>
<evidence type="ECO:0000313" key="4">
    <source>
        <dbReference type="EMBL" id="MBP1046980.1"/>
    </source>
</evidence>
<dbReference type="RefSeq" id="WP_209557773.1">
    <property type="nucleotide sequence ID" value="NZ_JAEDXU010000006.1"/>
</dbReference>
<feature type="signal peptide" evidence="2">
    <location>
        <begin position="1"/>
        <end position="26"/>
    </location>
</feature>
<dbReference type="InterPro" id="IPR027994">
    <property type="entry name" value="WxL_dom"/>
</dbReference>
<feature type="domain" description="WxL" evidence="3">
    <location>
        <begin position="29"/>
        <end position="224"/>
    </location>
</feature>
<dbReference type="Pfam" id="PF13731">
    <property type="entry name" value="WxL"/>
    <property type="match status" value="1"/>
</dbReference>
<evidence type="ECO:0000256" key="1">
    <source>
        <dbReference type="SAM" id="MobiDB-lite"/>
    </source>
</evidence>
<feature type="region of interest" description="Disordered" evidence="1">
    <location>
        <begin position="35"/>
        <end position="70"/>
    </location>
</feature>
<name>A0ABS4CK45_9ENTE</name>